<evidence type="ECO:0000313" key="2">
    <source>
        <dbReference type="EMBL" id="TCK74346.1"/>
    </source>
</evidence>
<name>A0A4R1L7Y1_9BACT</name>
<dbReference type="AlphaFoldDB" id="A0A4R1L7Y1"/>
<dbReference type="EMBL" id="SMGK01000002">
    <property type="protein sequence ID" value="TCK74346.1"/>
    <property type="molecule type" value="Genomic_DNA"/>
</dbReference>
<proteinExistence type="predicted"/>
<evidence type="ECO:0000313" key="3">
    <source>
        <dbReference type="Proteomes" id="UP000295210"/>
    </source>
</evidence>
<accession>A0A4R1L7Y1</accession>
<dbReference type="InterPro" id="IPR006311">
    <property type="entry name" value="TAT_signal"/>
</dbReference>
<keyword evidence="3" id="KW-1185">Reference proteome</keyword>
<evidence type="ECO:0008006" key="4">
    <source>
        <dbReference type="Google" id="ProtNLM"/>
    </source>
</evidence>
<reference evidence="2 3" key="1">
    <citation type="submission" date="2019-03" db="EMBL/GenBank/DDBJ databases">
        <title>Genomic Encyclopedia of Type Strains, Phase IV (KMG-IV): sequencing the most valuable type-strain genomes for metagenomic binning, comparative biology and taxonomic classification.</title>
        <authorList>
            <person name="Goeker M."/>
        </authorList>
    </citation>
    <scope>NUCLEOTIDE SEQUENCE [LARGE SCALE GENOMIC DNA]</scope>
    <source>
        <strain evidence="2 3">DSM 103428</strain>
    </source>
</reference>
<feature type="signal peptide" evidence="1">
    <location>
        <begin position="1"/>
        <end position="33"/>
    </location>
</feature>
<keyword evidence="1" id="KW-0732">Signal</keyword>
<dbReference type="Proteomes" id="UP000295210">
    <property type="component" value="Unassembled WGS sequence"/>
</dbReference>
<dbReference type="Gene3D" id="3.40.1260.10">
    <property type="entry name" value="DsrEFH-like"/>
    <property type="match status" value="1"/>
</dbReference>
<protein>
    <recommendedName>
        <fullName evidence="4">Secreted protein</fullName>
    </recommendedName>
</protein>
<gene>
    <name evidence="2" type="ORF">C7378_1968</name>
</gene>
<dbReference type="PROSITE" id="PS51318">
    <property type="entry name" value="TAT"/>
    <property type="match status" value="1"/>
</dbReference>
<dbReference type="InterPro" id="IPR027396">
    <property type="entry name" value="DsrEFH-like"/>
</dbReference>
<organism evidence="2 3">
    <name type="scientific">Acidipila rosea</name>
    <dbReference type="NCBI Taxonomy" id="768535"/>
    <lineage>
        <taxon>Bacteria</taxon>
        <taxon>Pseudomonadati</taxon>
        <taxon>Acidobacteriota</taxon>
        <taxon>Terriglobia</taxon>
        <taxon>Terriglobales</taxon>
        <taxon>Acidobacteriaceae</taxon>
        <taxon>Acidipila</taxon>
    </lineage>
</organism>
<sequence length="239" mass="26133">MMKSVSRRTFVTTAAAGISALGTLGAMTPGADAQLVYTTSDWKVSDFDKVVKAPARVKQVYDVIPIGEGKFLNNIKNSLNGLHFGFGVPVDQIKIVAALHGPTNMLNYDDYIWNKYKIGAWLKVTDPATGEPAVKNPFYASKAGPELHYSSQDPDSHDSIYQDTSIQALQHRGVKFLSCHTATEEQARALVKHNNLTEQPEQIVKDMLAHTIPDVLVVASMVAAIALLQAEGRYTYITV</sequence>
<comment type="caution">
    <text evidence="2">The sequence shown here is derived from an EMBL/GenBank/DDBJ whole genome shotgun (WGS) entry which is preliminary data.</text>
</comment>
<feature type="chain" id="PRO_5020509762" description="Secreted protein" evidence="1">
    <location>
        <begin position="34"/>
        <end position="239"/>
    </location>
</feature>
<evidence type="ECO:0000256" key="1">
    <source>
        <dbReference type="SAM" id="SignalP"/>
    </source>
</evidence>